<dbReference type="SUPFAM" id="SSF51419">
    <property type="entry name" value="PLP-binding barrel"/>
    <property type="match status" value="1"/>
</dbReference>
<evidence type="ECO:0000256" key="1">
    <source>
        <dbReference type="ARBA" id="ARBA00005323"/>
    </source>
</evidence>
<dbReference type="Pfam" id="PF01168">
    <property type="entry name" value="Ala_racemase_N"/>
    <property type="match status" value="1"/>
</dbReference>
<evidence type="ECO:0000256" key="2">
    <source>
        <dbReference type="ARBA" id="ARBA00023239"/>
    </source>
</evidence>
<name>A0A1E5E4W5_9VIBR</name>
<dbReference type="OrthoDB" id="9811417at2"/>
<evidence type="ECO:0000313" key="4">
    <source>
        <dbReference type="EMBL" id="OEF27548.1"/>
    </source>
</evidence>
<dbReference type="InterPro" id="IPR042208">
    <property type="entry name" value="D-ser_dehydrat-like_sf"/>
</dbReference>
<dbReference type="Gene3D" id="2.40.37.20">
    <property type="entry name" value="D-serine dehydratase-like domain"/>
    <property type="match status" value="1"/>
</dbReference>
<dbReference type="eggNOG" id="COG3616">
    <property type="taxonomic scope" value="Bacteria"/>
</dbReference>
<dbReference type="InterPro" id="IPR026956">
    <property type="entry name" value="D-ser_dehydrat-like_dom"/>
</dbReference>
<dbReference type="InterPro" id="IPR001608">
    <property type="entry name" value="Ala_racemase_N"/>
</dbReference>
<comment type="caution">
    <text evidence="4">The sequence shown here is derived from an EMBL/GenBank/DDBJ whole genome shotgun (WGS) entry which is preliminary data.</text>
</comment>
<sequence length="406" mass="44255">MNTIGTKGIWAQENPQGTYSLINEEISLPAAVIKQSALTNNLNWMQKFADHHQVKLSPHGKTTMTADFFTEQLNAGAWGLTIATPAQAQVAANAGAENIIMANQLVGKANMAIIANLITEKQINYFCCVDSIANAQQLNTFFETRNMKLNVLIEMGVIGGRCGCRTPQEVEELAQFIADASALELHGIEVYEGVIHGDHAEQKIRDFLTTTINLVKTFKQQGLIQQSSPIITGAGSAWYDIVAETFSAHQDLTPIIRPGCYLIHDTGIYQDAQNAVMARAQNNSGFACELGGDLSSALEVWAYVISRPEAGTAIVGMGKRDVAFDAGLPIAEHGYRNGKAISIQGLTSIAVMDQHTFVTVADDCDLQVGDLIAFSTSHPCLTFDKWRYIAVCDDDYNVTRWVETSF</sequence>
<dbReference type="InterPro" id="IPR029066">
    <property type="entry name" value="PLP-binding_barrel"/>
</dbReference>
<proteinExistence type="inferred from homology"/>
<dbReference type="Proteomes" id="UP000094070">
    <property type="component" value="Unassembled WGS sequence"/>
</dbReference>
<organism evidence="4 5">
    <name type="scientific">Vibrio rumoiensis 1S-45</name>
    <dbReference type="NCBI Taxonomy" id="1188252"/>
    <lineage>
        <taxon>Bacteria</taxon>
        <taxon>Pseudomonadati</taxon>
        <taxon>Pseudomonadota</taxon>
        <taxon>Gammaproteobacteria</taxon>
        <taxon>Vibrionales</taxon>
        <taxon>Vibrionaceae</taxon>
        <taxon>Vibrio</taxon>
    </lineage>
</organism>
<accession>A0A1E5E4W5</accession>
<dbReference type="Pfam" id="PF14031">
    <property type="entry name" value="D-ser_dehydrat"/>
    <property type="match status" value="1"/>
</dbReference>
<keyword evidence="5" id="KW-1185">Reference proteome</keyword>
<dbReference type="AlphaFoldDB" id="A0A1E5E4W5"/>
<feature type="domain" description="D-serine dehydratase-like" evidence="3">
    <location>
        <begin position="297"/>
        <end position="393"/>
    </location>
</feature>
<dbReference type="PANTHER" id="PTHR28004">
    <property type="entry name" value="ZGC:162816-RELATED"/>
    <property type="match status" value="1"/>
</dbReference>
<dbReference type="Gene3D" id="3.20.20.10">
    <property type="entry name" value="Alanine racemase"/>
    <property type="match status" value="1"/>
</dbReference>
<dbReference type="EMBL" id="AJYK02000032">
    <property type="protein sequence ID" value="OEF27548.1"/>
    <property type="molecule type" value="Genomic_DNA"/>
</dbReference>
<gene>
    <name evidence="4" type="ORF">A1QC_06395</name>
</gene>
<reference evidence="4 5" key="1">
    <citation type="journal article" date="2012" name="Science">
        <title>Ecological populations of bacteria act as socially cohesive units of antibiotic production and resistance.</title>
        <authorList>
            <person name="Cordero O.X."/>
            <person name="Wildschutte H."/>
            <person name="Kirkup B."/>
            <person name="Proehl S."/>
            <person name="Ngo L."/>
            <person name="Hussain F."/>
            <person name="Le Roux F."/>
            <person name="Mincer T."/>
            <person name="Polz M.F."/>
        </authorList>
    </citation>
    <scope>NUCLEOTIDE SEQUENCE [LARGE SCALE GENOMIC DNA]</scope>
    <source>
        <strain evidence="4 5">1S-45</strain>
    </source>
</reference>
<dbReference type="CDD" id="cd06818">
    <property type="entry name" value="PLPDE_III_cryptic_DSD"/>
    <property type="match status" value="1"/>
</dbReference>
<dbReference type="STRING" id="1188252.A1QC_06395"/>
<protein>
    <submittedName>
        <fullName evidence="4">Amino acid deaminase</fullName>
    </submittedName>
</protein>
<dbReference type="GO" id="GO:0016829">
    <property type="term" value="F:lyase activity"/>
    <property type="evidence" value="ECO:0007669"/>
    <property type="project" value="UniProtKB-KW"/>
</dbReference>
<dbReference type="SMART" id="SM01119">
    <property type="entry name" value="D-ser_dehydrat"/>
    <property type="match status" value="1"/>
</dbReference>
<comment type="similarity">
    <text evidence="1">Belongs to the DSD1 family.</text>
</comment>
<dbReference type="InterPro" id="IPR051466">
    <property type="entry name" value="D-amino_acid_metab_enzyme"/>
</dbReference>
<keyword evidence="2" id="KW-0456">Lyase</keyword>
<dbReference type="PANTHER" id="PTHR28004:SF8">
    <property type="entry name" value="D-SERINE DEAMINASE"/>
    <property type="match status" value="1"/>
</dbReference>
<evidence type="ECO:0000313" key="5">
    <source>
        <dbReference type="Proteomes" id="UP000094070"/>
    </source>
</evidence>
<evidence type="ECO:0000259" key="3">
    <source>
        <dbReference type="SMART" id="SM01119"/>
    </source>
</evidence>
<dbReference type="RefSeq" id="WP_017025746.1">
    <property type="nucleotide sequence ID" value="NZ_AJYK02000032.1"/>
</dbReference>